<dbReference type="PROSITE" id="PS51257">
    <property type="entry name" value="PROKAR_LIPOPROTEIN"/>
    <property type="match status" value="1"/>
</dbReference>
<evidence type="ECO:0000313" key="9">
    <source>
        <dbReference type="Proteomes" id="UP000321595"/>
    </source>
</evidence>
<organism evidence="8 9">
    <name type="scientific">Microvenator marinus</name>
    <dbReference type="NCBI Taxonomy" id="2600177"/>
    <lineage>
        <taxon>Bacteria</taxon>
        <taxon>Deltaproteobacteria</taxon>
        <taxon>Bradymonadales</taxon>
        <taxon>Microvenatoraceae</taxon>
        <taxon>Microvenator</taxon>
    </lineage>
</organism>
<evidence type="ECO:0000256" key="1">
    <source>
        <dbReference type="ARBA" id="ARBA00022536"/>
    </source>
</evidence>
<dbReference type="OrthoDB" id="8481850at2"/>
<dbReference type="SUPFAM" id="SSF50952">
    <property type="entry name" value="Soluble quinoprotein glucose dehydrogenase"/>
    <property type="match status" value="1"/>
</dbReference>
<dbReference type="InterPro" id="IPR011041">
    <property type="entry name" value="Quinoprot_gluc/sorb_DH_b-prop"/>
</dbReference>
<keyword evidence="9" id="KW-1185">Reference proteome</keyword>
<dbReference type="Pfam" id="PF25023">
    <property type="entry name" value="TEN_YD-shell"/>
    <property type="match status" value="1"/>
</dbReference>
<dbReference type="Gene3D" id="2.180.10.10">
    <property type="entry name" value="RHS repeat-associated core"/>
    <property type="match status" value="2"/>
</dbReference>
<protein>
    <submittedName>
        <fullName evidence="8">RHS repeat-associated core domain-containing protein</fullName>
    </submittedName>
</protein>
<name>A0A5B8XSZ2_9DELT</name>
<sequence length="1989" mass="215606">MRLSLWSLIGAITLFSAACGGCDDDEGESPEEVAFSEVIFETCGNGIDDDENGLTDCEERICQRHESCRFEPADPSSLAGPVGVAEVSNFYESVKFLVEGENSVVKGVDLDRLNKSDVSVVRAQILDREFQPLQGVRARIPGKTQYGYTFSRPDGWVDFVINASEGETVIRFEDDNVLGVDAEVEAQSNAFSNGRTVVATPQDSVVTRVRAGEAALIDSTPVSDDDGARTSRAFVQEGTKARVRLADGRIAVLDEFNVRATEYTVGESGPAAMPGLLPEETGYTYAVEMSIDELRDVEIDTVEFDKPVSLYVDNFLGFPVGSVVPSGTYDRQQTNSWVPNDNGVVVAIVDGGFDVDGDGSKDSGEALSALGITGEEVRSVVGAYGDGTELWRAPVVHFSPHDLNWPTEFPPDAIPLDPDEIPDFPPEPEQDPCEQSGSIIECENRVVAHALPVPGTNFSLWYRSDRVPGRGRSLVVRLSGDSVPNSLKRIEAKVMVAGREFTHQVDPGPNLDWTFDWDGTNAYGQTVAREVPVRVQVDYIYDVSYVIPANSEQAFGVPGQTLQELREARIERAYSQVFRGRLGSYDNRTAFGMAGWALDVQSFYNGNDRSLILPDRPAQKGAANVSNLIRTFTTWSAEEGPAFDMFPLSDGRVALVTGLALGLRKVYVMNTSGDVEEVGGSLMGDGEFLDECFLGQSDCGVGGDPDRWKFVGTVDAGPDDSLYFINSGCIRRLDIDGGVYEEYAGSCGGDYDNYLEGFSIAVCSHGLFIGGSEEIFRVEPSGAATVVAGRPENGSEEYDPASVSGAVATEVYLGGIGQMACGRDGNLFWIDGVGSIIELTSDGRLEVEWANDGNAIGLLQLEASAEGGPLAVGREQDTVRLWKADDGALNLIAGSLIIDLVGLSNEEQERRQNADNIPAVDVFFATLYAVAQFDDGRIIVQDTSANASQAGDRYRIISSSTPGLDASGIRLIDPDGSVLTSFDTSGRPLKMINVRTGVEVLTFEYDEAGLLTALVNPLGERVTIERDANGAPRAIEGYYGVRTDLDVDEAGFLTGLTYADGSTRVFETDENGLITAYVDGRGQRTEYEFSADGGLARVDHPDGSWKTFEADRSTVTMEASDGRSMVYARGDSGFTARQTTDAAGRTWQRTRTVDGITTTLRPDGVVTRTSRSDDPRFGGQARYTSSMETEQPNGLVSRTLVERQADYNPEDLLDVEQTRDLLTVNDKTWESVYDTASRTLTMTSPEGRTQTAVFDEFGRVIRAQAGTLDPVEYTYDGSLKSTMTWGEFETSATYNGSGFLTRFERKDGQGLDLERDAIGRVVNSTTASSDYDFNFDGQGNMTSISTPSPWIANEFDPMNRLSSMSWADGTEFTFDWGMDSRLVSATAPGVTPITTVYDAAGRIEEASSGTSQMSFVYDQETGHILSTTADNVAQTFGYNGSLRTRFETSIGALSASIERDFDADFRVSRRTIGGQVVDHAFDDDGLLVEAGDLQLTWASDVAFLESTEVAGVTKSITYTSTGLPESVTWLRGGTVLFEEVLEFDSALRVQSHSVLAGPGTGTHEYTYDGAGRLTDWAEGGTSQASYTYDERGNRLSANGEAQTYDAAGRLQSVGAVTYNFDAAGRLQSRNGGGINQTFEFDGLNRMTGVMDSGVDYQYNYDTVGRLVSRSTNGVVDFVYLYDDSNRPRAEVDSNGDVESVFVYGERESTPAYMVRNGQTYVFVTDYLGSVRRVVDESGTVVQELTYDPWGRVLSDTNPGFQPFGFASGLTDPDTGLVTFGVRHYDPLSGRWISPDPLAVGGGIHPWVYAANAPTSFVDSNGENPFLVVPILVGGGAAVTMYLLGVQSTAYSAASDAVQTGNNAGGGDGPVDALRHCTMNCRMTRVHGRTIARLASWYHESPLDAPADNVGTPSNLMDEKNNQCGRDLVDKIPSDQSCLNACEKALLDGTLDILPPDKWSNRSATQQEMEAEWTQWKKDGPRSKRYGPWW</sequence>
<dbReference type="InterPro" id="IPR056823">
    <property type="entry name" value="TEN-like_YD-shell"/>
</dbReference>
<keyword evidence="2" id="KW-0677">Repeat</keyword>
<dbReference type="KEGG" id="bbae:FRD01_17605"/>
<dbReference type="InterPro" id="IPR022385">
    <property type="entry name" value="Rhs_assc_core"/>
</dbReference>
<feature type="domain" description="Teneurin TTR-like" evidence="6">
    <location>
        <begin position="113"/>
        <end position="197"/>
    </location>
</feature>
<dbReference type="NCBIfam" id="TIGR03696">
    <property type="entry name" value="Rhs_assc_core"/>
    <property type="match status" value="1"/>
</dbReference>
<feature type="region of interest" description="Disordered" evidence="4">
    <location>
        <begin position="1961"/>
        <end position="1989"/>
    </location>
</feature>
<dbReference type="PANTHER" id="PTHR11219:SF69">
    <property type="entry name" value="TENEURIN-A"/>
    <property type="match status" value="1"/>
</dbReference>
<dbReference type="Pfam" id="PF25020">
    <property type="entry name" value="TTR_TEN1-4"/>
    <property type="match status" value="1"/>
</dbReference>
<feature type="region of interest" description="Disordered" evidence="4">
    <location>
        <begin position="1165"/>
        <end position="1193"/>
    </location>
</feature>
<accession>A0A5B8XSZ2</accession>
<dbReference type="EMBL" id="CP042467">
    <property type="protein sequence ID" value="QED29022.1"/>
    <property type="molecule type" value="Genomic_DNA"/>
</dbReference>
<evidence type="ECO:0000259" key="6">
    <source>
        <dbReference type="Pfam" id="PF25020"/>
    </source>
</evidence>
<evidence type="ECO:0000256" key="4">
    <source>
        <dbReference type="SAM" id="MobiDB-lite"/>
    </source>
</evidence>
<dbReference type="Proteomes" id="UP000321595">
    <property type="component" value="Chromosome"/>
</dbReference>
<feature type="domain" description="Teneurin-like YD-shell" evidence="7">
    <location>
        <begin position="971"/>
        <end position="1795"/>
    </location>
</feature>
<evidence type="ECO:0000256" key="2">
    <source>
        <dbReference type="ARBA" id="ARBA00022737"/>
    </source>
</evidence>
<dbReference type="InterPro" id="IPR054246">
    <property type="entry name" value="DUF6973"/>
</dbReference>
<keyword evidence="3" id="KW-1015">Disulfide bond</keyword>
<feature type="domain" description="DUF6973" evidence="5">
    <location>
        <begin position="1850"/>
        <end position="1935"/>
    </location>
</feature>
<reference evidence="8 9" key="1">
    <citation type="submission" date="2019-08" db="EMBL/GenBank/DDBJ databases">
        <authorList>
            <person name="Liang Q."/>
        </authorList>
    </citation>
    <scope>NUCLEOTIDE SEQUENCE [LARGE SCALE GENOMIC DNA]</scope>
    <source>
        <strain evidence="8 9">V1718</strain>
    </source>
</reference>
<feature type="compositionally biased region" description="Polar residues" evidence="4">
    <location>
        <begin position="1182"/>
        <end position="1193"/>
    </location>
</feature>
<dbReference type="InterPro" id="IPR051216">
    <property type="entry name" value="Teneurin"/>
</dbReference>
<keyword evidence="1" id="KW-0245">EGF-like domain</keyword>
<gene>
    <name evidence="8" type="ORF">FRD01_17605</name>
</gene>
<proteinExistence type="predicted"/>
<dbReference type="Pfam" id="PF22322">
    <property type="entry name" value="DUF6973"/>
    <property type="match status" value="1"/>
</dbReference>
<evidence type="ECO:0000259" key="5">
    <source>
        <dbReference type="Pfam" id="PF22322"/>
    </source>
</evidence>
<dbReference type="PANTHER" id="PTHR11219">
    <property type="entry name" value="TENEURIN AND N-ACETYLGLUCOSAMINE-1-PHOSPHODIESTER ALPHA-N-ACETYLGLUCOSAMINIDASE"/>
    <property type="match status" value="1"/>
</dbReference>
<evidence type="ECO:0000256" key="3">
    <source>
        <dbReference type="ARBA" id="ARBA00023157"/>
    </source>
</evidence>
<dbReference type="SUPFAM" id="SSF63829">
    <property type="entry name" value="Calcium-dependent phosphotriesterase"/>
    <property type="match status" value="1"/>
</dbReference>
<evidence type="ECO:0000259" key="7">
    <source>
        <dbReference type="Pfam" id="PF25023"/>
    </source>
</evidence>
<dbReference type="InterPro" id="IPR056820">
    <property type="entry name" value="TEN_TTR-like"/>
</dbReference>
<dbReference type="RefSeq" id="WP_146961966.1">
    <property type="nucleotide sequence ID" value="NZ_CP042467.1"/>
</dbReference>
<evidence type="ECO:0000313" key="8">
    <source>
        <dbReference type="EMBL" id="QED29022.1"/>
    </source>
</evidence>